<evidence type="ECO:0000259" key="4">
    <source>
        <dbReference type="SMART" id="SM00249"/>
    </source>
</evidence>
<dbReference type="Gene3D" id="3.30.40.10">
    <property type="entry name" value="Zinc/RING finger domain, C3HC4 (zinc finger)"/>
    <property type="match status" value="1"/>
</dbReference>
<reference evidence="5" key="1">
    <citation type="journal article" date="2017" name="Front. Cell. Infect. Microbiol.">
        <title>The Distinct Transcriptional Response of the Midgut of Amblyomma sculptum and Amblyomma aureolatum Ticks to Rickettsia rickettsii Correlates to Their Differences in Susceptibility to Infection.</title>
        <authorList>
            <person name="Martins L.A."/>
            <person name="Galletti M.F.B.M."/>
            <person name="Ribeiro J.M."/>
            <person name="Fujita A."/>
            <person name="Costa F.B."/>
            <person name="Labruna M.B."/>
            <person name="Daffre S."/>
            <person name="Fogaca A.C."/>
        </authorList>
    </citation>
    <scope>NUCLEOTIDE SEQUENCE</scope>
</reference>
<dbReference type="InterPro" id="IPR013083">
    <property type="entry name" value="Znf_RING/FYVE/PHD"/>
</dbReference>
<dbReference type="SUPFAM" id="SSF57903">
    <property type="entry name" value="FYVE/PHD zinc finger"/>
    <property type="match status" value="1"/>
</dbReference>
<keyword evidence="2" id="KW-0863">Zinc-finger</keyword>
<dbReference type="EMBL" id="GFAC01003600">
    <property type="protein sequence ID" value="JAT95588.1"/>
    <property type="molecule type" value="mRNA"/>
</dbReference>
<proteinExistence type="evidence at transcript level"/>
<dbReference type="InterPro" id="IPR011604">
    <property type="entry name" value="PDDEXK-like_dom_sf"/>
</dbReference>
<evidence type="ECO:0000256" key="2">
    <source>
        <dbReference type="ARBA" id="ARBA00022771"/>
    </source>
</evidence>
<feature type="domain" description="Zinc finger PHD-type" evidence="4">
    <location>
        <begin position="172"/>
        <end position="213"/>
    </location>
</feature>
<dbReference type="SUPFAM" id="SSF52980">
    <property type="entry name" value="Restriction endonuclease-like"/>
    <property type="match status" value="1"/>
</dbReference>
<dbReference type="InterPro" id="IPR019080">
    <property type="entry name" value="YqaJ_viral_recombinase"/>
</dbReference>
<dbReference type="AlphaFoldDB" id="A0A1E1X8Q0"/>
<evidence type="ECO:0000256" key="1">
    <source>
        <dbReference type="ARBA" id="ARBA00022723"/>
    </source>
</evidence>
<dbReference type="InterPro" id="IPR011335">
    <property type="entry name" value="Restrct_endonuc-II-like"/>
</dbReference>
<dbReference type="Gene3D" id="3.90.320.10">
    <property type="match status" value="1"/>
</dbReference>
<dbReference type="InterPro" id="IPR019786">
    <property type="entry name" value="Zinc_finger_PHD-type_CS"/>
</dbReference>
<protein>
    <submittedName>
        <fullName evidence="5">Putative is4eu-1 bf</fullName>
    </submittedName>
</protein>
<keyword evidence="3" id="KW-0862">Zinc</keyword>
<dbReference type="PANTHER" id="PTHR47526">
    <property type="entry name" value="ATP-DEPENDENT DNA HELICASE"/>
    <property type="match status" value="1"/>
</dbReference>
<feature type="non-terminal residue" evidence="5">
    <location>
        <position position="1"/>
    </location>
</feature>
<dbReference type="SMART" id="SM00249">
    <property type="entry name" value="PHD"/>
    <property type="match status" value="1"/>
</dbReference>
<dbReference type="CDD" id="cd22343">
    <property type="entry name" value="PDDEXK_lambda_exonuclease-like"/>
    <property type="match status" value="1"/>
</dbReference>
<evidence type="ECO:0000256" key="3">
    <source>
        <dbReference type="ARBA" id="ARBA00022833"/>
    </source>
</evidence>
<dbReference type="GO" id="GO:0006281">
    <property type="term" value="P:DNA repair"/>
    <property type="evidence" value="ECO:0007669"/>
    <property type="project" value="UniProtKB-ARBA"/>
</dbReference>
<name>A0A1E1X8Q0_9ACAR</name>
<dbReference type="PROSITE" id="PS01359">
    <property type="entry name" value="ZF_PHD_1"/>
    <property type="match status" value="1"/>
</dbReference>
<keyword evidence="1" id="KW-0479">Metal-binding</keyword>
<sequence>PQVSNLRWGSETEQNATQAFTELESPKHMGFNLRQCGLFVAGSMPFIGASPDAIVSCACCGQSVLEVKCPATMKGASLTKGCTKLAYLNESLQLRHNHAYYTQGQAQMALTGIRQAYFVVFTGSSLTTEIIVFDEAFWQRAKLKAELFFFNHKYPELQSMHILKQMERAKKTCDCQGAKSGSIVECSLCQATFHLKCVKLRCTPQQWACVKCQGNNHTGDN</sequence>
<dbReference type="InterPro" id="IPR011011">
    <property type="entry name" value="Znf_FYVE_PHD"/>
</dbReference>
<organism evidence="5">
    <name type="scientific">Amblyomma aureolatum</name>
    <dbReference type="NCBI Taxonomy" id="187763"/>
    <lineage>
        <taxon>Eukaryota</taxon>
        <taxon>Metazoa</taxon>
        <taxon>Ecdysozoa</taxon>
        <taxon>Arthropoda</taxon>
        <taxon>Chelicerata</taxon>
        <taxon>Arachnida</taxon>
        <taxon>Acari</taxon>
        <taxon>Parasitiformes</taxon>
        <taxon>Ixodida</taxon>
        <taxon>Ixodoidea</taxon>
        <taxon>Ixodidae</taxon>
        <taxon>Amblyomminae</taxon>
        <taxon>Amblyomma</taxon>
    </lineage>
</organism>
<evidence type="ECO:0000313" key="5">
    <source>
        <dbReference type="EMBL" id="JAT95588.1"/>
    </source>
</evidence>
<dbReference type="PANTHER" id="PTHR47526:SF3">
    <property type="entry name" value="PHD-TYPE DOMAIN-CONTAINING PROTEIN"/>
    <property type="match status" value="1"/>
</dbReference>
<dbReference type="GO" id="GO:0008270">
    <property type="term" value="F:zinc ion binding"/>
    <property type="evidence" value="ECO:0007669"/>
    <property type="project" value="UniProtKB-KW"/>
</dbReference>
<accession>A0A1E1X8Q0</accession>
<dbReference type="Pfam" id="PF09588">
    <property type="entry name" value="YqaJ"/>
    <property type="match status" value="1"/>
</dbReference>
<dbReference type="InterPro" id="IPR001965">
    <property type="entry name" value="Znf_PHD"/>
</dbReference>